<dbReference type="Gene3D" id="1.10.10.10">
    <property type="entry name" value="Winged helix-like DNA-binding domain superfamily/Winged helix DNA-binding domain"/>
    <property type="match status" value="1"/>
</dbReference>
<keyword evidence="1" id="KW-0805">Transcription regulation</keyword>
<dbReference type="PANTHER" id="PTHR42756">
    <property type="entry name" value="TRANSCRIPTIONAL REGULATOR, MARR"/>
    <property type="match status" value="1"/>
</dbReference>
<gene>
    <name evidence="5" type="ORF">HMPREF3213_01746</name>
</gene>
<evidence type="ECO:0000256" key="1">
    <source>
        <dbReference type="ARBA" id="ARBA00023015"/>
    </source>
</evidence>
<evidence type="ECO:0000313" key="5">
    <source>
        <dbReference type="EMBL" id="KWZ82549.1"/>
    </source>
</evidence>
<dbReference type="PANTHER" id="PTHR42756:SF1">
    <property type="entry name" value="TRANSCRIPTIONAL REPRESSOR OF EMRAB OPERON"/>
    <property type="match status" value="1"/>
</dbReference>
<dbReference type="PROSITE" id="PS50995">
    <property type="entry name" value="HTH_MARR_2"/>
    <property type="match status" value="1"/>
</dbReference>
<keyword evidence="2" id="KW-0238">DNA-binding</keyword>
<keyword evidence="3" id="KW-0804">Transcription</keyword>
<dbReference type="SMART" id="SM00347">
    <property type="entry name" value="HTH_MARR"/>
    <property type="match status" value="1"/>
</dbReference>
<organism evidence="5 6">
    <name type="scientific">Heyndrickxia coagulans</name>
    <name type="common">Weizmannia coagulans</name>
    <dbReference type="NCBI Taxonomy" id="1398"/>
    <lineage>
        <taxon>Bacteria</taxon>
        <taxon>Bacillati</taxon>
        <taxon>Bacillota</taxon>
        <taxon>Bacilli</taxon>
        <taxon>Bacillales</taxon>
        <taxon>Bacillaceae</taxon>
        <taxon>Heyndrickxia</taxon>
    </lineage>
</organism>
<dbReference type="GO" id="GO:0003700">
    <property type="term" value="F:DNA-binding transcription factor activity"/>
    <property type="evidence" value="ECO:0007669"/>
    <property type="project" value="InterPro"/>
</dbReference>
<evidence type="ECO:0000259" key="4">
    <source>
        <dbReference type="PROSITE" id="PS50995"/>
    </source>
</evidence>
<dbReference type="GO" id="GO:0003677">
    <property type="term" value="F:DNA binding"/>
    <property type="evidence" value="ECO:0007669"/>
    <property type="project" value="UniProtKB-KW"/>
</dbReference>
<dbReference type="PRINTS" id="PR00598">
    <property type="entry name" value="HTHMARR"/>
</dbReference>
<evidence type="ECO:0000256" key="2">
    <source>
        <dbReference type="ARBA" id="ARBA00023125"/>
    </source>
</evidence>
<dbReference type="SUPFAM" id="SSF46785">
    <property type="entry name" value="Winged helix' DNA-binding domain"/>
    <property type="match status" value="1"/>
</dbReference>
<feature type="domain" description="HTH marR-type" evidence="4">
    <location>
        <begin position="11"/>
        <end position="142"/>
    </location>
</feature>
<proteinExistence type="predicted"/>
<dbReference type="EMBL" id="LRPN01000055">
    <property type="protein sequence ID" value="KWZ82549.1"/>
    <property type="molecule type" value="Genomic_DNA"/>
</dbReference>
<evidence type="ECO:0000313" key="6">
    <source>
        <dbReference type="Proteomes" id="UP000070376"/>
    </source>
</evidence>
<dbReference type="PATRIC" id="fig|1398.22.peg.1752"/>
<dbReference type="InterPro" id="IPR000835">
    <property type="entry name" value="HTH_MarR-typ"/>
</dbReference>
<sequence>MLKGLEEACLMQGLFYRYIRLYRVLIKKLNGLLAQFGLSYSLWQVTFYVRNFGPCTLVEICKYYQVEKPNVTRIVQKLEEQGIVEQIPGKDRREKVIRMTERGENLYRQCRAEITGLEQQAMKGIPEAEQEMVFELLPQIRDNLDHKGEETN</sequence>
<comment type="caution">
    <text evidence="5">The sequence shown here is derived from an EMBL/GenBank/DDBJ whole genome shotgun (WGS) entry which is preliminary data.</text>
</comment>
<evidence type="ECO:0000256" key="3">
    <source>
        <dbReference type="ARBA" id="ARBA00023163"/>
    </source>
</evidence>
<reference evidence="6" key="1">
    <citation type="submission" date="2016-01" db="EMBL/GenBank/DDBJ databases">
        <authorList>
            <person name="Mitreva M."/>
            <person name="Pepin K.H."/>
            <person name="Mihindukulasuriya K.A."/>
            <person name="Fulton R."/>
            <person name="Fronick C."/>
            <person name="O'Laughlin M."/>
            <person name="Miner T."/>
            <person name="Herter B."/>
            <person name="Rosa B.A."/>
            <person name="Cordes M."/>
            <person name="Tomlinson C."/>
            <person name="Wollam A."/>
            <person name="Palsikar V.B."/>
            <person name="Mardis E.R."/>
            <person name="Wilson R.K."/>
        </authorList>
    </citation>
    <scope>NUCLEOTIDE SEQUENCE [LARGE SCALE GENOMIC DNA]</scope>
    <source>
        <strain evidence="6">GED7749B</strain>
    </source>
</reference>
<dbReference type="Pfam" id="PF12802">
    <property type="entry name" value="MarR_2"/>
    <property type="match status" value="1"/>
</dbReference>
<dbReference type="AlphaFoldDB" id="A0A133KSD5"/>
<dbReference type="InterPro" id="IPR036390">
    <property type="entry name" value="WH_DNA-bd_sf"/>
</dbReference>
<protein>
    <submittedName>
        <fullName evidence="5">Transcriptional regulator, MarR family</fullName>
    </submittedName>
</protein>
<accession>A0A133KSD5</accession>
<dbReference type="InterPro" id="IPR036388">
    <property type="entry name" value="WH-like_DNA-bd_sf"/>
</dbReference>
<dbReference type="Proteomes" id="UP000070376">
    <property type="component" value="Unassembled WGS sequence"/>
</dbReference>
<name>A0A133KSD5_HEYCO</name>